<dbReference type="Proteomes" id="UP000499080">
    <property type="component" value="Unassembled WGS sequence"/>
</dbReference>
<gene>
    <name evidence="1" type="ORF">AVEN_237226_1</name>
</gene>
<evidence type="ECO:0000313" key="2">
    <source>
        <dbReference type="Proteomes" id="UP000499080"/>
    </source>
</evidence>
<reference evidence="1 2" key="1">
    <citation type="journal article" date="2019" name="Sci. Rep.">
        <title>Orb-weaving spider Araneus ventricosus genome elucidates the spidroin gene catalogue.</title>
        <authorList>
            <person name="Kono N."/>
            <person name="Nakamura H."/>
            <person name="Ohtoshi R."/>
            <person name="Moran D.A.P."/>
            <person name="Shinohara A."/>
            <person name="Yoshida Y."/>
            <person name="Fujiwara M."/>
            <person name="Mori M."/>
            <person name="Tomita M."/>
            <person name="Arakawa K."/>
        </authorList>
    </citation>
    <scope>NUCLEOTIDE SEQUENCE [LARGE SCALE GENOMIC DNA]</scope>
</reference>
<sequence length="89" mass="9874">MLPEVVKLEQFKIRNFTSSSTRVKSSGSSVCSPKGFNCLVFAGHKKEASQETLTFSSDTSTSLQEKLFFDPQVEINARLFFSPLHPSKG</sequence>
<comment type="caution">
    <text evidence="1">The sequence shown here is derived from an EMBL/GenBank/DDBJ whole genome shotgun (WGS) entry which is preliminary data.</text>
</comment>
<dbReference type="EMBL" id="BGPR01064349">
    <property type="protein sequence ID" value="GBO39341.1"/>
    <property type="molecule type" value="Genomic_DNA"/>
</dbReference>
<proteinExistence type="predicted"/>
<evidence type="ECO:0000313" key="1">
    <source>
        <dbReference type="EMBL" id="GBO39341.1"/>
    </source>
</evidence>
<keyword evidence="2" id="KW-1185">Reference proteome</keyword>
<accession>A0A4Y2WQG7</accession>
<name>A0A4Y2WQG7_ARAVE</name>
<organism evidence="1 2">
    <name type="scientific">Araneus ventricosus</name>
    <name type="common">Orbweaver spider</name>
    <name type="synonym">Epeira ventricosa</name>
    <dbReference type="NCBI Taxonomy" id="182803"/>
    <lineage>
        <taxon>Eukaryota</taxon>
        <taxon>Metazoa</taxon>
        <taxon>Ecdysozoa</taxon>
        <taxon>Arthropoda</taxon>
        <taxon>Chelicerata</taxon>
        <taxon>Arachnida</taxon>
        <taxon>Araneae</taxon>
        <taxon>Araneomorphae</taxon>
        <taxon>Entelegynae</taxon>
        <taxon>Araneoidea</taxon>
        <taxon>Araneidae</taxon>
        <taxon>Araneus</taxon>
    </lineage>
</organism>
<protein>
    <submittedName>
        <fullName evidence="1">Uncharacterized protein</fullName>
    </submittedName>
</protein>
<dbReference type="AlphaFoldDB" id="A0A4Y2WQG7"/>